<dbReference type="PROSITE" id="PS01047">
    <property type="entry name" value="HMA_1"/>
    <property type="match status" value="1"/>
</dbReference>
<dbReference type="InterPro" id="IPR017969">
    <property type="entry name" value="Heavy-metal-associated_CS"/>
</dbReference>
<dbReference type="Gene3D" id="3.30.70.100">
    <property type="match status" value="1"/>
</dbReference>
<dbReference type="InterPro" id="IPR006121">
    <property type="entry name" value="HMA_dom"/>
</dbReference>
<accession>A0A3B1C8E8</accession>
<dbReference type="Pfam" id="PF00403">
    <property type="entry name" value="HMA"/>
    <property type="match status" value="1"/>
</dbReference>
<name>A0A3B1C8E8_9ZZZZ</name>
<dbReference type="GO" id="GO:0006825">
    <property type="term" value="P:copper ion transport"/>
    <property type="evidence" value="ECO:0007669"/>
    <property type="project" value="InterPro"/>
</dbReference>
<dbReference type="AlphaFoldDB" id="A0A3B1C8E8"/>
<dbReference type="InterPro" id="IPR036163">
    <property type="entry name" value="HMA_dom_sf"/>
</dbReference>
<organism evidence="3">
    <name type="scientific">hydrothermal vent metagenome</name>
    <dbReference type="NCBI Taxonomy" id="652676"/>
    <lineage>
        <taxon>unclassified sequences</taxon>
        <taxon>metagenomes</taxon>
        <taxon>ecological metagenomes</taxon>
    </lineage>
</organism>
<proteinExistence type="predicted"/>
<reference evidence="3" key="1">
    <citation type="submission" date="2018-06" db="EMBL/GenBank/DDBJ databases">
        <authorList>
            <person name="Zhirakovskaya E."/>
        </authorList>
    </citation>
    <scope>NUCLEOTIDE SEQUENCE</scope>
</reference>
<dbReference type="GO" id="GO:0005507">
    <property type="term" value="F:copper ion binding"/>
    <property type="evidence" value="ECO:0007669"/>
    <property type="project" value="InterPro"/>
</dbReference>
<sequence length="71" mass="7674">MAQTTIHIDGMTCGHCANWVSEALKKLDGVTSVSVSVGEKNALVEHDEEKVTEEMMVSAVEQAGYSVKSFE</sequence>
<evidence type="ECO:0000313" key="3">
    <source>
        <dbReference type="EMBL" id="VAX24422.1"/>
    </source>
</evidence>
<protein>
    <recommendedName>
        <fullName evidence="2">HMA domain-containing protein</fullName>
    </recommendedName>
</protein>
<dbReference type="PANTHER" id="PTHR46594">
    <property type="entry name" value="P-TYPE CATION-TRANSPORTING ATPASE"/>
    <property type="match status" value="1"/>
</dbReference>
<keyword evidence="1" id="KW-0479">Metal-binding</keyword>
<dbReference type="FunFam" id="3.30.70.100:FF:000005">
    <property type="entry name" value="Copper-exporting P-type ATPase A"/>
    <property type="match status" value="1"/>
</dbReference>
<dbReference type="PRINTS" id="PR00944">
    <property type="entry name" value="CUEXPORT"/>
</dbReference>
<dbReference type="CDD" id="cd00371">
    <property type="entry name" value="HMA"/>
    <property type="match status" value="1"/>
</dbReference>
<dbReference type="PANTHER" id="PTHR46594:SF4">
    <property type="entry name" value="P-TYPE CATION-TRANSPORTING ATPASE"/>
    <property type="match status" value="1"/>
</dbReference>
<dbReference type="EMBL" id="UOGC01000165">
    <property type="protein sequence ID" value="VAX24422.1"/>
    <property type="molecule type" value="Genomic_DNA"/>
</dbReference>
<gene>
    <name evidence="3" type="ORF">MNBD_NITROSPINAE01-51</name>
</gene>
<dbReference type="InterPro" id="IPR000428">
    <property type="entry name" value="Cu-bd"/>
</dbReference>
<evidence type="ECO:0000256" key="1">
    <source>
        <dbReference type="ARBA" id="ARBA00022723"/>
    </source>
</evidence>
<feature type="domain" description="HMA" evidence="2">
    <location>
        <begin position="2"/>
        <end position="68"/>
    </location>
</feature>
<dbReference type="SUPFAM" id="SSF55008">
    <property type="entry name" value="HMA, heavy metal-associated domain"/>
    <property type="match status" value="1"/>
</dbReference>
<evidence type="ECO:0000259" key="2">
    <source>
        <dbReference type="PROSITE" id="PS50846"/>
    </source>
</evidence>
<dbReference type="PROSITE" id="PS50846">
    <property type="entry name" value="HMA_2"/>
    <property type="match status" value="1"/>
</dbReference>